<protein>
    <submittedName>
        <fullName evidence="7">RNA 3'-terminal phosphate cyclase/RNA 3'-terminal phosphate cyclase (RTC), insert domain containing protein, putative</fullName>
    </submittedName>
</protein>
<keyword evidence="4" id="KW-0539">Nucleus</keyword>
<evidence type="ECO:0000256" key="3">
    <source>
        <dbReference type="ARBA" id="ARBA00022517"/>
    </source>
</evidence>
<organism evidence="7 8">
    <name type="scientific">Angomonas deanei</name>
    <dbReference type="NCBI Taxonomy" id="59799"/>
    <lineage>
        <taxon>Eukaryota</taxon>
        <taxon>Discoba</taxon>
        <taxon>Euglenozoa</taxon>
        <taxon>Kinetoplastea</taxon>
        <taxon>Metakinetoplastina</taxon>
        <taxon>Trypanosomatida</taxon>
        <taxon>Trypanosomatidae</taxon>
        <taxon>Strigomonadinae</taxon>
        <taxon>Angomonas</taxon>
    </lineage>
</organism>
<dbReference type="InterPro" id="IPR000228">
    <property type="entry name" value="RNA3'_term_phos_cyc"/>
</dbReference>
<dbReference type="Pfam" id="PF01137">
    <property type="entry name" value="RTC"/>
    <property type="match status" value="2"/>
</dbReference>
<sequence>MISVEGASLFRHHIVCSILSKKTLTISQLHDDEEPVGIKPHEVNFLKFIDRLTTGGKMQLTNYNTVLHFTPGMIVGGNFSHECPTTRSVSYYMEAALLLLPFAKYDSQITFVGPTQAPCTTSHRSAEEGNSAPDSLYEDLSIDTLRTVSVRWLGLFGVQAKVRLIRRGAAPAGGGAVELQVKAVRKLTSAIVKERGRVKRIRGIAYGCKVAADLPQRAAVAAKGVLLGVLPDVYIITDLDNGQAAQRVLQQGQPKGNEAEDGSNKIAISGYGMVLVAETTSKLSVLSQEAEAGPQEAPEEVGQRAAYRLLDQLYEGGCVDSSHQLMVLLLMALSPDEVSTVRLGPLTRSGVSALVLMESFFGVSCAIKQEDSFAGSHLPSSTLVTCIGSNLINVSKKSS</sequence>
<comment type="subcellular location">
    <subcellularLocation>
        <location evidence="1">Nucleus</location>
        <location evidence="1">Nucleolus</location>
    </subcellularLocation>
</comment>
<evidence type="ECO:0000313" key="8">
    <source>
        <dbReference type="Proteomes" id="UP000515908"/>
    </source>
</evidence>
<keyword evidence="3" id="KW-0690">Ribosome biogenesis</keyword>
<dbReference type="EMBL" id="LR877151">
    <property type="protein sequence ID" value="CAD2216890.1"/>
    <property type="molecule type" value="Genomic_DNA"/>
</dbReference>
<feature type="domain" description="RNA 3'-terminal phosphate cyclase" evidence="5">
    <location>
        <begin position="4"/>
        <end position="121"/>
    </location>
</feature>
<dbReference type="InterPro" id="IPR037136">
    <property type="entry name" value="RNA3'_phos_cyclase_dom_sf"/>
</dbReference>
<evidence type="ECO:0000256" key="1">
    <source>
        <dbReference type="ARBA" id="ARBA00004604"/>
    </source>
</evidence>
<evidence type="ECO:0000259" key="5">
    <source>
        <dbReference type="Pfam" id="PF01137"/>
    </source>
</evidence>
<reference evidence="7 8" key="1">
    <citation type="submission" date="2020-08" db="EMBL/GenBank/DDBJ databases">
        <authorList>
            <person name="Newling K."/>
            <person name="Davey J."/>
            <person name="Forrester S."/>
        </authorList>
    </citation>
    <scope>NUCLEOTIDE SEQUENCE [LARGE SCALE GENOMIC DNA]</scope>
    <source>
        <strain evidence="8">Crithidia deanei Carvalho (ATCC PRA-265)</strain>
    </source>
</reference>
<feature type="domain" description="RNA 3'-terminal phosphate cyclase insert" evidence="6">
    <location>
        <begin position="194"/>
        <end position="313"/>
    </location>
</feature>
<dbReference type="InterPro" id="IPR020719">
    <property type="entry name" value="RNA3'_term_phos_cycl-like_CS"/>
</dbReference>
<dbReference type="PROSITE" id="PS01287">
    <property type="entry name" value="RTC"/>
    <property type="match status" value="1"/>
</dbReference>
<dbReference type="InterPro" id="IPR013792">
    <property type="entry name" value="RNA3'P_cycl/enolpyr_Trfase_a/b"/>
</dbReference>
<evidence type="ECO:0000313" key="7">
    <source>
        <dbReference type="EMBL" id="CAD2216890.1"/>
    </source>
</evidence>
<comment type="similarity">
    <text evidence="2">Belongs to the RNA 3'-terminal cyclase family. Type 2 subfamily.</text>
</comment>
<dbReference type="PANTHER" id="PTHR11096">
    <property type="entry name" value="RNA 3' TERMINAL PHOSPHATE CYCLASE"/>
    <property type="match status" value="1"/>
</dbReference>
<keyword evidence="8" id="KW-1185">Reference proteome</keyword>
<dbReference type="PANTHER" id="PTHR11096:SF1">
    <property type="entry name" value="RNA 3'-TERMINAL PHOSPHATE CYCLASE-LIKE PROTEIN"/>
    <property type="match status" value="1"/>
</dbReference>
<dbReference type="Gene3D" id="3.30.360.20">
    <property type="entry name" value="RNA 3'-terminal phosphate cyclase, insert domain"/>
    <property type="match status" value="1"/>
</dbReference>
<proteinExistence type="inferred from homology"/>
<dbReference type="GO" id="GO:0005730">
    <property type="term" value="C:nucleolus"/>
    <property type="evidence" value="ECO:0007669"/>
    <property type="project" value="UniProtKB-SubCell"/>
</dbReference>
<evidence type="ECO:0000256" key="2">
    <source>
        <dbReference type="ARBA" id="ARBA00007089"/>
    </source>
</evidence>
<accession>S9WQX3</accession>
<evidence type="ECO:0000259" key="6">
    <source>
        <dbReference type="Pfam" id="PF05189"/>
    </source>
</evidence>
<feature type="domain" description="RNA 3'-terminal phosphate cyclase" evidence="5">
    <location>
        <begin position="139"/>
        <end position="366"/>
    </location>
</feature>
<dbReference type="InterPro" id="IPR023797">
    <property type="entry name" value="RNA3'_phos_cyclase_dom"/>
</dbReference>
<dbReference type="VEuPathDB" id="TriTrypDB:ADEAN_000436800"/>
<dbReference type="Gene3D" id="3.65.10.20">
    <property type="entry name" value="RNA 3'-terminal phosphate cyclase domain"/>
    <property type="match status" value="1"/>
</dbReference>
<dbReference type="OrthoDB" id="1911237at2759"/>
<dbReference type="NCBIfam" id="TIGR03400">
    <property type="entry name" value="18S_RNA_Rcl1p"/>
    <property type="match status" value="1"/>
</dbReference>
<dbReference type="SUPFAM" id="SSF55205">
    <property type="entry name" value="EPT/RTPC-like"/>
    <property type="match status" value="1"/>
</dbReference>
<dbReference type="Proteomes" id="UP000515908">
    <property type="component" value="Chromosome 07"/>
</dbReference>
<evidence type="ECO:0000256" key="4">
    <source>
        <dbReference type="ARBA" id="ARBA00023242"/>
    </source>
</evidence>
<dbReference type="Pfam" id="PF05189">
    <property type="entry name" value="RTC_insert"/>
    <property type="match status" value="1"/>
</dbReference>
<dbReference type="InterPro" id="IPR013791">
    <property type="entry name" value="RNA3'-term_phos_cycl_insert"/>
</dbReference>
<dbReference type="GO" id="GO:0004521">
    <property type="term" value="F:RNA endonuclease activity"/>
    <property type="evidence" value="ECO:0007669"/>
    <property type="project" value="TreeGrafter"/>
</dbReference>
<name>S9WQX3_9TRYP</name>
<gene>
    <name evidence="7" type="ORF">ADEAN_000436800</name>
</gene>
<dbReference type="GO" id="GO:0000479">
    <property type="term" value="P:endonucleolytic cleavage of tricistronic rRNA transcript (SSU-rRNA, 5.8S rRNA, LSU-rRNA)"/>
    <property type="evidence" value="ECO:0007669"/>
    <property type="project" value="TreeGrafter"/>
</dbReference>
<dbReference type="InterPro" id="IPR036553">
    <property type="entry name" value="RPTC_insert"/>
</dbReference>
<dbReference type="InterPro" id="IPR016443">
    <property type="entry name" value="RNA3'_term_phos_cyc_type_2"/>
</dbReference>
<dbReference type="AlphaFoldDB" id="S9WQX3"/>